<gene>
    <name evidence="1" type="ORF">TCNE_LOCUS14397</name>
</gene>
<accession>A0A183V0X5</accession>
<evidence type="ECO:0000313" key="2">
    <source>
        <dbReference type="Proteomes" id="UP000050794"/>
    </source>
</evidence>
<organism evidence="2 3">
    <name type="scientific">Toxocara canis</name>
    <name type="common">Canine roundworm</name>
    <dbReference type="NCBI Taxonomy" id="6265"/>
    <lineage>
        <taxon>Eukaryota</taxon>
        <taxon>Metazoa</taxon>
        <taxon>Ecdysozoa</taxon>
        <taxon>Nematoda</taxon>
        <taxon>Chromadorea</taxon>
        <taxon>Rhabditida</taxon>
        <taxon>Spirurina</taxon>
        <taxon>Ascaridomorpha</taxon>
        <taxon>Ascaridoidea</taxon>
        <taxon>Toxocaridae</taxon>
        <taxon>Toxocara</taxon>
    </lineage>
</organism>
<sequence>MVLRDLRSLAAECALQNLVGSQLQIAALLIHRWNIAPNIVVLEWNVEQQLSNFVLYALYGTDKDDVQIDYMLMFNTAESLMHFLIITARWNTKWFLYDSLKEEPLRIEYRERFKKMNSRMPALQRCSICDRAITSLIFHLEAAHSDRFTSAPNWMRE</sequence>
<dbReference type="AlphaFoldDB" id="A0A183V0X5"/>
<protein>
    <submittedName>
        <fullName evidence="3">C2H2-type domain-containing protein</fullName>
    </submittedName>
</protein>
<name>A0A183V0X5_TOXCA</name>
<evidence type="ECO:0000313" key="3">
    <source>
        <dbReference type="WBParaSite" id="TCNE_0001439501-mRNA-1"/>
    </source>
</evidence>
<dbReference type="Proteomes" id="UP000050794">
    <property type="component" value="Unassembled WGS sequence"/>
</dbReference>
<keyword evidence="2" id="KW-1185">Reference proteome</keyword>
<dbReference type="WBParaSite" id="TCNE_0001439501-mRNA-1">
    <property type="protein sequence ID" value="TCNE_0001439501-mRNA-1"/>
    <property type="gene ID" value="TCNE_0001439501"/>
</dbReference>
<proteinExistence type="predicted"/>
<reference evidence="3" key="1">
    <citation type="submission" date="2016-06" db="UniProtKB">
        <authorList>
            <consortium name="WormBaseParasite"/>
        </authorList>
    </citation>
    <scope>IDENTIFICATION</scope>
</reference>
<dbReference type="EMBL" id="UYWY01022233">
    <property type="protein sequence ID" value="VDM45718.1"/>
    <property type="molecule type" value="Genomic_DNA"/>
</dbReference>
<evidence type="ECO:0000313" key="1">
    <source>
        <dbReference type="EMBL" id="VDM45718.1"/>
    </source>
</evidence>
<reference evidence="1 2" key="2">
    <citation type="submission" date="2018-11" db="EMBL/GenBank/DDBJ databases">
        <authorList>
            <consortium name="Pathogen Informatics"/>
        </authorList>
    </citation>
    <scope>NUCLEOTIDE SEQUENCE [LARGE SCALE GENOMIC DNA]</scope>
</reference>